<protein>
    <recommendedName>
        <fullName evidence="3">GDP-mannose 4,6-dehydratase</fullName>
        <ecNumber evidence="3">4.2.1.47</ecNumber>
    </recommendedName>
</protein>
<organism evidence="6">
    <name type="scientific">marine metagenome</name>
    <dbReference type="NCBI Taxonomy" id="408172"/>
    <lineage>
        <taxon>unclassified sequences</taxon>
        <taxon>metagenomes</taxon>
        <taxon>ecological metagenomes</taxon>
    </lineage>
</organism>
<dbReference type="SUPFAM" id="SSF51735">
    <property type="entry name" value="NAD(P)-binding Rossmann-fold domains"/>
    <property type="match status" value="1"/>
</dbReference>
<dbReference type="Pfam" id="PF16363">
    <property type="entry name" value="GDP_Man_Dehyd"/>
    <property type="match status" value="1"/>
</dbReference>
<evidence type="ECO:0000313" key="6">
    <source>
        <dbReference type="EMBL" id="SVE63829.1"/>
    </source>
</evidence>
<evidence type="ECO:0000256" key="2">
    <source>
        <dbReference type="ARBA" id="ARBA00009263"/>
    </source>
</evidence>
<evidence type="ECO:0000256" key="3">
    <source>
        <dbReference type="ARBA" id="ARBA00011989"/>
    </source>
</evidence>
<feature type="non-terminal residue" evidence="6">
    <location>
        <position position="199"/>
    </location>
</feature>
<comment type="similarity">
    <text evidence="2">Belongs to the NAD(P)-dependent epimerase/dehydratase family. GDP-mannose 4,6-dehydratase subfamily.</text>
</comment>
<dbReference type="GO" id="GO:0008446">
    <property type="term" value="F:GDP-mannose 4,6-dehydratase activity"/>
    <property type="evidence" value="ECO:0007669"/>
    <property type="project" value="UniProtKB-EC"/>
</dbReference>
<accession>A0A383F4E0</accession>
<proteinExistence type="inferred from homology"/>
<dbReference type="PANTHER" id="PTHR43715">
    <property type="entry name" value="GDP-MANNOSE 4,6-DEHYDRATASE"/>
    <property type="match status" value="1"/>
</dbReference>
<sequence>MLNKTALITGITGQDGAYLAKLLLKKGYRVIGCKRSSTSGVLWRLKELDIEKNIEITNFDLTKLADIYRLINKYKPDEIYNLAAQSFVADSFEKPIMTADTTGIGVLRILETIRQINPQIKFYQASSSEMFGNMIETPQNELTPFYPRSPYAVAKVFGHLITVNYREAYDMFTCSGILFNHGSPLRRSQFVSRKITIGL</sequence>
<evidence type="ECO:0000256" key="4">
    <source>
        <dbReference type="ARBA" id="ARBA00023239"/>
    </source>
</evidence>
<evidence type="ECO:0000256" key="1">
    <source>
        <dbReference type="ARBA" id="ARBA00001937"/>
    </source>
</evidence>
<reference evidence="6" key="1">
    <citation type="submission" date="2018-05" db="EMBL/GenBank/DDBJ databases">
        <authorList>
            <person name="Lanie J.A."/>
            <person name="Ng W.-L."/>
            <person name="Kazmierczak K.M."/>
            <person name="Andrzejewski T.M."/>
            <person name="Davidsen T.M."/>
            <person name="Wayne K.J."/>
            <person name="Tettelin H."/>
            <person name="Glass J.I."/>
            <person name="Rusch D."/>
            <person name="Podicherti R."/>
            <person name="Tsui H.-C.T."/>
            <person name="Winkler M.E."/>
        </authorList>
    </citation>
    <scope>NUCLEOTIDE SEQUENCE</scope>
</reference>
<dbReference type="Gene3D" id="3.40.50.720">
    <property type="entry name" value="NAD(P)-binding Rossmann-like Domain"/>
    <property type="match status" value="1"/>
</dbReference>
<dbReference type="EC" id="4.2.1.47" evidence="3"/>
<dbReference type="Gene3D" id="3.90.25.10">
    <property type="entry name" value="UDP-galactose 4-epimerase, domain 1"/>
    <property type="match status" value="1"/>
</dbReference>
<keyword evidence="4" id="KW-0456">Lyase</keyword>
<evidence type="ECO:0000259" key="5">
    <source>
        <dbReference type="Pfam" id="PF16363"/>
    </source>
</evidence>
<dbReference type="InterPro" id="IPR016040">
    <property type="entry name" value="NAD(P)-bd_dom"/>
</dbReference>
<dbReference type="AlphaFoldDB" id="A0A383F4E0"/>
<comment type="cofactor">
    <cofactor evidence="1">
        <name>NADP(+)</name>
        <dbReference type="ChEBI" id="CHEBI:58349"/>
    </cofactor>
</comment>
<dbReference type="CDD" id="cd05260">
    <property type="entry name" value="GDP_MD_SDR_e"/>
    <property type="match status" value="1"/>
</dbReference>
<gene>
    <name evidence="6" type="ORF">METZ01_LOCUS516683</name>
</gene>
<dbReference type="EMBL" id="UINC01231338">
    <property type="protein sequence ID" value="SVE63829.1"/>
    <property type="molecule type" value="Genomic_DNA"/>
</dbReference>
<feature type="domain" description="NAD(P)-binding" evidence="5">
    <location>
        <begin position="7"/>
        <end position="196"/>
    </location>
</feature>
<dbReference type="InterPro" id="IPR036291">
    <property type="entry name" value="NAD(P)-bd_dom_sf"/>
</dbReference>
<dbReference type="FunFam" id="3.40.50.720:FF:000924">
    <property type="entry name" value="GDP-mannose 4,6 dehydratase"/>
    <property type="match status" value="1"/>
</dbReference>
<dbReference type="PANTHER" id="PTHR43715:SF1">
    <property type="entry name" value="GDP-MANNOSE 4,6 DEHYDRATASE"/>
    <property type="match status" value="1"/>
</dbReference>
<dbReference type="InterPro" id="IPR006368">
    <property type="entry name" value="GDP_Man_deHydtase"/>
</dbReference>
<name>A0A383F4E0_9ZZZZ</name>
<dbReference type="GO" id="GO:0042351">
    <property type="term" value="P:'de novo' GDP-L-fucose biosynthetic process"/>
    <property type="evidence" value="ECO:0007669"/>
    <property type="project" value="TreeGrafter"/>
</dbReference>